<dbReference type="InterPro" id="IPR007712">
    <property type="entry name" value="RelE/ParE_toxin"/>
</dbReference>
<dbReference type="Pfam" id="PF05016">
    <property type="entry name" value="ParE_toxin"/>
    <property type="match status" value="1"/>
</dbReference>
<evidence type="ECO:0000256" key="2">
    <source>
        <dbReference type="ARBA" id="ARBA00022649"/>
    </source>
</evidence>
<dbReference type="RefSeq" id="WP_137666963.1">
    <property type="nucleotide sequence ID" value="NZ_BJCE01000037.1"/>
</dbReference>
<evidence type="ECO:0000313" key="4">
    <source>
        <dbReference type="Proteomes" id="UP000300142"/>
    </source>
</evidence>
<accession>A0A479ZV67</accession>
<dbReference type="PANTHER" id="PTHR33755:SF6">
    <property type="entry name" value="PLASMID STABILIZATION SYSTEM PROTEIN"/>
    <property type="match status" value="1"/>
</dbReference>
<dbReference type="EMBL" id="BJCE01000037">
    <property type="protein sequence ID" value="GCL36437.1"/>
    <property type="molecule type" value="Genomic_DNA"/>
</dbReference>
<gene>
    <name evidence="3" type="ORF">SR1949_15410</name>
</gene>
<dbReference type="AlphaFoldDB" id="A0A479ZV67"/>
<evidence type="ECO:0000313" key="3">
    <source>
        <dbReference type="EMBL" id="GCL36437.1"/>
    </source>
</evidence>
<comment type="similarity">
    <text evidence="1">Belongs to the RelE toxin family.</text>
</comment>
<dbReference type="InterPro" id="IPR035093">
    <property type="entry name" value="RelE/ParE_toxin_dom_sf"/>
</dbReference>
<dbReference type="PANTHER" id="PTHR33755">
    <property type="entry name" value="TOXIN PARE1-RELATED"/>
    <property type="match status" value="1"/>
</dbReference>
<comment type="caution">
    <text evidence="3">The sequence shown here is derived from an EMBL/GenBank/DDBJ whole genome shotgun (WGS) entry which is preliminary data.</text>
</comment>
<evidence type="ECO:0000256" key="1">
    <source>
        <dbReference type="ARBA" id="ARBA00006226"/>
    </source>
</evidence>
<sequence>MTYLLRTAQAEEDLIEIWLYIAADNQVVADKILDQIEEKSQLLAKNPGIGQARPDIAPEMRYFPVGSYLILYREIEDGIEVVRVVHGARNLPDVFS</sequence>
<proteinExistence type="inferred from homology"/>
<organism evidence="3 4">
    <name type="scientific">Sphaerospermopsis reniformis</name>
    <dbReference type="NCBI Taxonomy" id="531300"/>
    <lineage>
        <taxon>Bacteria</taxon>
        <taxon>Bacillati</taxon>
        <taxon>Cyanobacteriota</taxon>
        <taxon>Cyanophyceae</taxon>
        <taxon>Nostocales</taxon>
        <taxon>Aphanizomenonaceae</taxon>
        <taxon>Sphaerospermopsis</taxon>
    </lineage>
</organism>
<protein>
    <submittedName>
        <fullName evidence="3">Plasmid stabilization system protein</fullName>
    </submittedName>
</protein>
<dbReference type="Gene3D" id="3.30.2310.20">
    <property type="entry name" value="RelE-like"/>
    <property type="match status" value="1"/>
</dbReference>
<keyword evidence="4" id="KW-1185">Reference proteome</keyword>
<keyword evidence="2" id="KW-1277">Toxin-antitoxin system</keyword>
<dbReference type="InterPro" id="IPR051803">
    <property type="entry name" value="TA_system_RelE-like_toxin"/>
</dbReference>
<name>A0A479ZV67_9CYAN</name>
<dbReference type="Proteomes" id="UP000300142">
    <property type="component" value="Unassembled WGS sequence"/>
</dbReference>
<reference evidence="4" key="1">
    <citation type="submission" date="2019-02" db="EMBL/GenBank/DDBJ databases">
        <title>Draft genome sequence of Sphaerospermopsis reniformis NIES-1949.</title>
        <authorList>
            <person name="Yamaguchi H."/>
            <person name="Suzuki S."/>
            <person name="Kawachi M."/>
        </authorList>
    </citation>
    <scope>NUCLEOTIDE SEQUENCE [LARGE SCALE GENOMIC DNA]</scope>
    <source>
        <strain evidence="4">NIES-1949</strain>
    </source>
</reference>